<reference evidence="4" key="2">
    <citation type="submission" date="2025-08" db="UniProtKB">
        <authorList>
            <consortium name="Ensembl"/>
        </authorList>
    </citation>
    <scope>IDENTIFICATION</scope>
</reference>
<dbReference type="PANTHER" id="PTHR31784:SF2">
    <property type="entry name" value="BIOGENESIS OF LYSOSOME-RELATED ORGANELLES COMPLEX 1 SUBUNIT 5"/>
    <property type="match status" value="1"/>
</dbReference>
<evidence type="ECO:0000256" key="1">
    <source>
        <dbReference type="ARBA" id="ARBA00010754"/>
    </source>
</evidence>
<dbReference type="Ensembl" id="ENSSFOT00015061158.1">
    <property type="protein sequence ID" value="ENSSFOP00015064020.1"/>
    <property type="gene ID" value="ENSSFOG00015031488.1"/>
</dbReference>
<name>A0A8C9VS10_SCLFO</name>
<accession>A0A8C9VS10</accession>
<organism evidence="4 5">
    <name type="scientific">Scleropages formosus</name>
    <name type="common">Asian bonytongue</name>
    <name type="synonym">Osteoglossum formosum</name>
    <dbReference type="NCBI Taxonomy" id="113540"/>
    <lineage>
        <taxon>Eukaryota</taxon>
        <taxon>Metazoa</taxon>
        <taxon>Chordata</taxon>
        <taxon>Craniata</taxon>
        <taxon>Vertebrata</taxon>
        <taxon>Euteleostomi</taxon>
        <taxon>Actinopterygii</taxon>
        <taxon>Neopterygii</taxon>
        <taxon>Teleostei</taxon>
        <taxon>Osteoglossocephala</taxon>
        <taxon>Osteoglossomorpha</taxon>
        <taxon>Osteoglossiformes</taxon>
        <taxon>Osteoglossidae</taxon>
        <taxon>Scleropages</taxon>
    </lineage>
</organism>
<proteinExistence type="inferred from homology"/>
<evidence type="ECO:0000256" key="3">
    <source>
        <dbReference type="ARBA" id="ARBA00031992"/>
    </source>
</evidence>
<dbReference type="AlphaFoldDB" id="A0A8C9VS10"/>
<dbReference type="GO" id="GO:0031083">
    <property type="term" value="C:BLOC-1 complex"/>
    <property type="evidence" value="ECO:0007669"/>
    <property type="project" value="InterPro"/>
</dbReference>
<dbReference type="GeneTree" id="ENSGT00390000016974"/>
<dbReference type="OrthoDB" id="18964at2759"/>
<dbReference type="InterPro" id="IPR017243">
    <property type="entry name" value="Bloc1s5"/>
</dbReference>
<comment type="similarity">
    <text evidence="1">Belongs to the BLOC1S5 family.</text>
</comment>
<reference evidence="4 5" key="1">
    <citation type="submission" date="2019-04" db="EMBL/GenBank/DDBJ databases">
        <authorList>
            <consortium name="Wellcome Sanger Institute Data Sharing"/>
        </authorList>
    </citation>
    <scope>NUCLEOTIDE SEQUENCE [LARGE SCALE GENOMIC DNA]</scope>
</reference>
<evidence type="ECO:0000256" key="2">
    <source>
        <dbReference type="ARBA" id="ARBA00019580"/>
    </source>
</evidence>
<sequence>MDRIAKDVGDIQARLTDHRPVVQGELRYFVAEFEEKRGFRESRLLENLDKTVVETTEQVVPKCVESMKEQLCEVFERLEAANHMAQRIQQRELEAQESTHLQEFAERHKQDWEEFLKEQTVLKEQVDEEHAKAAECFLEQFRVHILLKSTIAELF</sequence>
<dbReference type="Proteomes" id="UP000694397">
    <property type="component" value="Chromosome 19"/>
</dbReference>
<evidence type="ECO:0000313" key="4">
    <source>
        <dbReference type="Ensembl" id="ENSSFOP00015064020.1"/>
    </source>
</evidence>
<keyword evidence="5" id="KW-1185">Reference proteome</keyword>
<protein>
    <recommendedName>
        <fullName evidence="2">Biogenesis of lysosome-related organelles complex 1 subunit 5</fullName>
    </recommendedName>
    <alternativeName>
        <fullName evidence="3">Protein Muted homolog</fullName>
    </alternativeName>
</protein>
<dbReference type="Pfam" id="PF14942">
    <property type="entry name" value="Muted"/>
    <property type="match status" value="1"/>
</dbReference>
<evidence type="ECO:0000313" key="5">
    <source>
        <dbReference type="Proteomes" id="UP000694397"/>
    </source>
</evidence>
<dbReference type="PANTHER" id="PTHR31784">
    <property type="entry name" value="BIOGENESIS OF LYSOSOME-RELATED ORGANELLES COMPLEX 1 SUBUNIT 5"/>
    <property type="match status" value="1"/>
</dbReference>
<dbReference type="GO" id="GO:0030133">
    <property type="term" value="C:transport vesicle"/>
    <property type="evidence" value="ECO:0007669"/>
    <property type="project" value="InterPro"/>
</dbReference>
<gene>
    <name evidence="4" type="primary">BLOC1S5</name>
    <name evidence="4" type="synonym">bloc1s5</name>
</gene>
<reference evidence="4" key="3">
    <citation type="submission" date="2025-09" db="UniProtKB">
        <authorList>
            <consortium name="Ensembl"/>
        </authorList>
    </citation>
    <scope>IDENTIFICATION</scope>
</reference>